<dbReference type="InterPro" id="IPR030656">
    <property type="entry name" value="ALAD_AS"/>
</dbReference>
<dbReference type="SUPFAM" id="SSF51569">
    <property type="entry name" value="Aldolase"/>
    <property type="match status" value="1"/>
</dbReference>
<feature type="binding site" evidence="10">
    <location>
        <position position="217"/>
    </location>
    <ligand>
        <name>5-aminolevulinate</name>
        <dbReference type="ChEBI" id="CHEBI:356416"/>
        <label>1</label>
    </ligand>
</feature>
<dbReference type="GO" id="GO:0004655">
    <property type="term" value="F:porphobilinogen synthase activity"/>
    <property type="evidence" value="ECO:0007669"/>
    <property type="project" value="UniProtKB-EC"/>
</dbReference>
<dbReference type="SMART" id="SM01004">
    <property type="entry name" value="ALAD"/>
    <property type="match status" value="1"/>
</dbReference>
<keyword evidence="5" id="KW-0350">Heme biosynthesis</keyword>
<dbReference type="Proteomes" id="UP000886005">
    <property type="component" value="Unassembled WGS sequence"/>
</dbReference>
<dbReference type="PROSITE" id="PS00169">
    <property type="entry name" value="D_ALA_DEHYDRATASE"/>
    <property type="match status" value="1"/>
</dbReference>
<name>A0A7V1LL87_CALAY</name>
<dbReference type="InterPro" id="IPR001731">
    <property type="entry name" value="ALAD"/>
</dbReference>
<keyword evidence="6 13" id="KW-0456">Lyase</keyword>
<comment type="subunit">
    <text evidence="13">Homooctamer.</text>
</comment>
<dbReference type="PANTHER" id="PTHR11458:SF0">
    <property type="entry name" value="DELTA-AMINOLEVULINIC ACID DEHYDRATASE"/>
    <property type="match status" value="1"/>
</dbReference>
<feature type="active site" description="Schiff-base intermediate with substrate" evidence="9">
    <location>
        <position position="248"/>
    </location>
</feature>
<evidence type="ECO:0000256" key="8">
    <source>
        <dbReference type="ARBA" id="ARBA00047651"/>
    </source>
</evidence>
<dbReference type="FunFam" id="3.20.20.70:FF:000019">
    <property type="entry name" value="Delta-aminolevulinic acid dehydratase"/>
    <property type="match status" value="1"/>
</dbReference>
<dbReference type="InterPro" id="IPR013785">
    <property type="entry name" value="Aldolase_TIM"/>
</dbReference>
<evidence type="ECO:0000256" key="10">
    <source>
        <dbReference type="PIRSR" id="PIRSR001415-2"/>
    </source>
</evidence>
<dbReference type="EMBL" id="DRLD01000144">
    <property type="protein sequence ID" value="HED10059.1"/>
    <property type="molecule type" value="Genomic_DNA"/>
</dbReference>
<comment type="similarity">
    <text evidence="2 14">Belongs to the ALAD family.</text>
</comment>
<dbReference type="CDD" id="cd00384">
    <property type="entry name" value="ALAD_PBGS"/>
    <property type="match status" value="1"/>
</dbReference>
<dbReference type="GO" id="GO:0008270">
    <property type="term" value="F:zinc ion binding"/>
    <property type="evidence" value="ECO:0007669"/>
    <property type="project" value="TreeGrafter"/>
</dbReference>
<evidence type="ECO:0000256" key="2">
    <source>
        <dbReference type="ARBA" id="ARBA00008055"/>
    </source>
</evidence>
<evidence type="ECO:0000256" key="12">
    <source>
        <dbReference type="PIRSR" id="PIRSR001415-5"/>
    </source>
</evidence>
<comment type="pathway">
    <text evidence="1">Porphyrin-containing compound metabolism; protoporphyrin-IX biosynthesis; coproporphyrinogen-III from 5-aminolevulinate: step 1/4.</text>
</comment>
<feature type="binding site" evidence="11">
    <location>
        <position position="120"/>
    </location>
    <ligand>
        <name>Zn(2+)</name>
        <dbReference type="ChEBI" id="CHEBI:29105"/>
        <note>catalytic</note>
    </ligand>
</feature>
<evidence type="ECO:0000256" key="6">
    <source>
        <dbReference type="ARBA" id="ARBA00023239"/>
    </source>
</evidence>
<feature type="binding site" evidence="12">
    <location>
        <position position="233"/>
    </location>
    <ligand>
        <name>Mg(2+)</name>
        <dbReference type="ChEBI" id="CHEBI:18420"/>
    </ligand>
</feature>
<evidence type="ECO:0000256" key="1">
    <source>
        <dbReference type="ARBA" id="ARBA00004694"/>
    </source>
</evidence>
<evidence type="ECO:0000256" key="9">
    <source>
        <dbReference type="PIRSR" id="PIRSR001415-1"/>
    </source>
</evidence>
<dbReference type="NCBIfam" id="NF006762">
    <property type="entry name" value="PRK09283.1"/>
    <property type="match status" value="1"/>
</dbReference>
<feature type="binding site" evidence="10">
    <location>
        <position position="205"/>
    </location>
    <ligand>
        <name>5-aminolevulinate</name>
        <dbReference type="ChEBI" id="CHEBI:356416"/>
        <label>1</label>
    </ligand>
</feature>
<dbReference type="Gene3D" id="3.20.20.70">
    <property type="entry name" value="Aldolase class I"/>
    <property type="match status" value="1"/>
</dbReference>
<keyword evidence="11" id="KW-0479">Metal-binding</keyword>
<dbReference type="UniPathway" id="UPA00251">
    <property type="reaction ID" value="UER00318"/>
</dbReference>
<organism evidence="15">
    <name type="scientific">Caldithrix abyssi</name>
    <dbReference type="NCBI Taxonomy" id="187145"/>
    <lineage>
        <taxon>Bacteria</taxon>
        <taxon>Pseudomonadati</taxon>
        <taxon>Calditrichota</taxon>
        <taxon>Calditrichia</taxon>
        <taxon>Calditrichales</taxon>
        <taxon>Calditrichaceae</taxon>
        <taxon>Caldithrix</taxon>
    </lineage>
</organism>
<evidence type="ECO:0000256" key="7">
    <source>
        <dbReference type="ARBA" id="ARBA00023244"/>
    </source>
</evidence>
<feature type="active site" description="Schiff-base intermediate with substrate" evidence="9">
    <location>
        <position position="195"/>
    </location>
</feature>
<evidence type="ECO:0000256" key="13">
    <source>
        <dbReference type="RuleBase" id="RU000515"/>
    </source>
</evidence>
<evidence type="ECO:0000256" key="3">
    <source>
        <dbReference type="ARBA" id="ARBA00012053"/>
    </source>
</evidence>
<comment type="caution">
    <text evidence="15">The sequence shown here is derived from an EMBL/GenBank/DDBJ whole genome shotgun (WGS) entry which is preliminary data.</text>
</comment>
<protein>
    <recommendedName>
        <fullName evidence="4 13">Delta-aminolevulinic acid dehydratase</fullName>
        <ecNumber evidence="3 13">4.2.1.24</ecNumber>
    </recommendedName>
</protein>
<dbReference type="EC" id="4.2.1.24" evidence="3 13"/>
<evidence type="ECO:0000256" key="5">
    <source>
        <dbReference type="ARBA" id="ARBA00023133"/>
    </source>
</evidence>
<feature type="binding site" evidence="10">
    <location>
        <position position="313"/>
    </location>
    <ligand>
        <name>5-aminolevulinate</name>
        <dbReference type="ChEBI" id="CHEBI:356416"/>
        <label>2</label>
    </ligand>
</feature>
<evidence type="ECO:0000313" key="15">
    <source>
        <dbReference type="EMBL" id="HED10059.1"/>
    </source>
</evidence>
<dbReference type="PRINTS" id="PR00144">
    <property type="entry name" value="DALDHYDRTASE"/>
</dbReference>
<accession>A0A7V1LL87</accession>
<dbReference type="AlphaFoldDB" id="A0A7V1LL87"/>
<dbReference type="PIRSF" id="PIRSF001415">
    <property type="entry name" value="Porphbilin_synth"/>
    <property type="match status" value="1"/>
</dbReference>
<proteinExistence type="inferred from homology"/>
<reference evidence="15" key="1">
    <citation type="journal article" date="2020" name="mSystems">
        <title>Genome- and Community-Level Interaction Insights into Carbon Utilization and Element Cycling Functions of Hydrothermarchaeota in Hydrothermal Sediment.</title>
        <authorList>
            <person name="Zhou Z."/>
            <person name="Liu Y."/>
            <person name="Xu W."/>
            <person name="Pan J."/>
            <person name="Luo Z.H."/>
            <person name="Li M."/>
        </authorList>
    </citation>
    <scope>NUCLEOTIDE SEQUENCE [LARGE SCALE GENOMIC DNA]</scope>
    <source>
        <strain evidence="15">HyVt-456</strain>
    </source>
</reference>
<sequence length="326" mass="35995">MYTPEYRMRRLRANSNIRSLIRETHLSVDDFILPYFVVPGRGVRNAIKSMPGHFQLSIDELIKDAREAMNLGIKAVILFGIPESKDPLGSDAVSDEGIISRALRALKDALPGLYVITDVCFCEYTDHGHCGLLHGEDVENDGTLAMLQDQVRVHARNGADMVAPSGMMDGMVGAIRQALDEEGYSQLPIMSYAVKYASGFYGPFRDAAESAPQFGDRNSYQMDPANGDEAMREAAIDIQEGADIIMVKPAMPYLDILYRVKQEFGMPTAAYQVSGEFAMIKAAAANGWLEHDRVMMESLIAIKRAGADLILTYFAREAALKLGQDR</sequence>
<keyword evidence="12" id="KW-0460">Magnesium</keyword>
<evidence type="ECO:0000256" key="11">
    <source>
        <dbReference type="PIRSR" id="PIRSR001415-3"/>
    </source>
</evidence>
<feature type="binding site" evidence="11">
    <location>
        <position position="130"/>
    </location>
    <ligand>
        <name>Zn(2+)</name>
        <dbReference type="ChEBI" id="CHEBI:29105"/>
        <note>catalytic</note>
    </ligand>
</feature>
<keyword evidence="7 13" id="KW-0627">Porphyrin biosynthesis</keyword>
<dbReference type="GO" id="GO:0006782">
    <property type="term" value="P:protoporphyrinogen IX biosynthetic process"/>
    <property type="evidence" value="ECO:0007669"/>
    <property type="project" value="UniProtKB-UniPathway"/>
</dbReference>
<keyword evidence="11" id="KW-0862">Zinc</keyword>
<evidence type="ECO:0000256" key="14">
    <source>
        <dbReference type="RuleBase" id="RU004161"/>
    </source>
</evidence>
<dbReference type="PANTHER" id="PTHR11458">
    <property type="entry name" value="DELTA-AMINOLEVULINIC ACID DEHYDRATASE"/>
    <property type="match status" value="1"/>
</dbReference>
<feature type="binding site" evidence="10">
    <location>
        <position position="274"/>
    </location>
    <ligand>
        <name>5-aminolevulinate</name>
        <dbReference type="ChEBI" id="CHEBI:356416"/>
        <label>2</label>
    </ligand>
</feature>
<dbReference type="Pfam" id="PF00490">
    <property type="entry name" value="ALAD"/>
    <property type="match status" value="1"/>
</dbReference>
<evidence type="ECO:0000256" key="4">
    <source>
        <dbReference type="ARBA" id="ARBA00020771"/>
    </source>
</evidence>
<comment type="catalytic activity">
    <reaction evidence="8 13">
        <text>2 5-aminolevulinate = porphobilinogen + 2 H2O + H(+)</text>
        <dbReference type="Rhea" id="RHEA:24064"/>
        <dbReference type="ChEBI" id="CHEBI:15377"/>
        <dbReference type="ChEBI" id="CHEBI:15378"/>
        <dbReference type="ChEBI" id="CHEBI:58126"/>
        <dbReference type="ChEBI" id="CHEBI:356416"/>
        <dbReference type="EC" id="4.2.1.24"/>
    </reaction>
</comment>
<feature type="binding site" evidence="11">
    <location>
        <position position="122"/>
    </location>
    <ligand>
        <name>Zn(2+)</name>
        <dbReference type="ChEBI" id="CHEBI:29105"/>
        <note>catalytic</note>
    </ligand>
</feature>
<gene>
    <name evidence="15" type="primary">hemB</name>
    <name evidence="15" type="ORF">ENJ10_05180</name>
</gene>
<dbReference type="GO" id="GO:0005829">
    <property type="term" value="C:cytosol"/>
    <property type="evidence" value="ECO:0007669"/>
    <property type="project" value="TreeGrafter"/>
</dbReference>